<feature type="domain" description="ABC transmembrane type-1" evidence="8">
    <location>
        <begin position="68"/>
        <end position="265"/>
    </location>
</feature>
<dbReference type="EMBL" id="JAOQIO010000089">
    <property type="protein sequence ID" value="MCU6795056.1"/>
    <property type="molecule type" value="Genomic_DNA"/>
</dbReference>
<dbReference type="Proteomes" id="UP001652445">
    <property type="component" value="Unassembled WGS sequence"/>
</dbReference>
<comment type="subcellular location">
    <subcellularLocation>
        <location evidence="1 7">Cell membrane</location>
        <topology evidence="1 7">Multi-pass membrane protein</topology>
    </subcellularLocation>
</comment>
<accession>A0ABT2UM18</accession>
<comment type="similarity">
    <text evidence="7">Belongs to the binding-protein-dependent transport system permease family.</text>
</comment>
<keyword evidence="6 7" id="KW-0472">Membrane</keyword>
<evidence type="ECO:0000256" key="5">
    <source>
        <dbReference type="ARBA" id="ARBA00022989"/>
    </source>
</evidence>
<evidence type="ECO:0000256" key="1">
    <source>
        <dbReference type="ARBA" id="ARBA00004651"/>
    </source>
</evidence>
<evidence type="ECO:0000313" key="9">
    <source>
        <dbReference type="EMBL" id="MCU6795056.1"/>
    </source>
</evidence>
<comment type="caution">
    <text evidence="9">The sequence shown here is derived from an EMBL/GenBank/DDBJ whole genome shotgun (WGS) entry which is preliminary data.</text>
</comment>
<dbReference type="PANTHER" id="PTHR43744">
    <property type="entry name" value="ABC TRANSPORTER PERMEASE PROTEIN MG189-RELATED-RELATED"/>
    <property type="match status" value="1"/>
</dbReference>
<dbReference type="PROSITE" id="PS50928">
    <property type="entry name" value="ABC_TM1"/>
    <property type="match status" value="1"/>
</dbReference>
<dbReference type="PANTHER" id="PTHR43744:SF9">
    <property type="entry name" value="POLYGALACTURONAN_RHAMNOGALACTURONAN TRANSPORT SYSTEM PERMEASE PROTEIN YTCP"/>
    <property type="match status" value="1"/>
</dbReference>
<evidence type="ECO:0000256" key="7">
    <source>
        <dbReference type="RuleBase" id="RU363032"/>
    </source>
</evidence>
<proteinExistence type="inferred from homology"/>
<dbReference type="InterPro" id="IPR000515">
    <property type="entry name" value="MetI-like"/>
</dbReference>
<dbReference type="Pfam" id="PF00528">
    <property type="entry name" value="BPD_transp_1"/>
    <property type="match status" value="1"/>
</dbReference>
<feature type="transmembrane region" description="Helical" evidence="7">
    <location>
        <begin position="176"/>
        <end position="201"/>
    </location>
</feature>
<feature type="transmembrane region" description="Helical" evidence="7">
    <location>
        <begin position="248"/>
        <end position="267"/>
    </location>
</feature>
<dbReference type="InterPro" id="IPR035906">
    <property type="entry name" value="MetI-like_sf"/>
</dbReference>
<sequence>MHHNQTFGEKIFEICNYVLLGLIGLLTFLPFVYVIITSFSADTSGWPSDYNLDAYRYIFSTKTFVRSLGVSIYITLLGTALSLLTTALMAYSLSYKQLPGRSKIMLLVLFTMLFQGGLIPTYFVVKELNMIDSLWALMIPGLVSAFYLIILRDFFSSVPTELIESAKMDGAHEIVVLIRIVLPLSLPSLAAFGLFYAVGIWNQYFNAIMFINTPDKWPVQVLLRQIVVLASGGLGDGGESVAFYGESVKMAVIVVSTIPIMIVYPFLQKHFAKGALMGSVKG</sequence>
<keyword evidence="5 7" id="KW-1133">Transmembrane helix</keyword>
<evidence type="ECO:0000313" key="10">
    <source>
        <dbReference type="Proteomes" id="UP001652445"/>
    </source>
</evidence>
<reference evidence="9 10" key="1">
    <citation type="submission" date="2022-09" db="EMBL/GenBank/DDBJ databases">
        <authorList>
            <person name="Han X.L."/>
            <person name="Wang Q."/>
            <person name="Lu T."/>
        </authorList>
    </citation>
    <scope>NUCLEOTIDE SEQUENCE [LARGE SCALE GENOMIC DNA]</scope>
    <source>
        <strain evidence="9 10">WQ 127069</strain>
    </source>
</reference>
<dbReference type="RefSeq" id="WP_262686107.1">
    <property type="nucleotide sequence ID" value="NZ_JAOQIO010000089.1"/>
</dbReference>
<organism evidence="9 10">
    <name type="scientific">Paenibacillus baimaensis</name>
    <dbReference type="NCBI Taxonomy" id="2982185"/>
    <lineage>
        <taxon>Bacteria</taxon>
        <taxon>Bacillati</taxon>
        <taxon>Bacillota</taxon>
        <taxon>Bacilli</taxon>
        <taxon>Bacillales</taxon>
        <taxon>Paenibacillaceae</taxon>
        <taxon>Paenibacillus</taxon>
    </lineage>
</organism>
<evidence type="ECO:0000259" key="8">
    <source>
        <dbReference type="PROSITE" id="PS50928"/>
    </source>
</evidence>
<keyword evidence="4 7" id="KW-0812">Transmembrane</keyword>
<name>A0ABT2UM18_9BACL</name>
<feature type="transmembrane region" description="Helical" evidence="7">
    <location>
        <begin position="135"/>
        <end position="155"/>
    </location>
</feature>
<evidence type="ECO:0000256" key="4">
    <source>
        <dbReference type="ARBA" id="ARBA00022692"/>
    </source>
</evidence>
<dbReference type="Gene3D" id="1.10.3720.10">
    <property type="entry name" value="MetI-like"/>
    <property type="match status" value="1"/>
</dbReference>
<feature type="transmembrane region" description="Helical" evidence="7">
    <location>
        <begin position="70"/>
        <end position="92"/>
    </location>
</feature>
<evidence type="ECO:0000256" key="6">
    <source>
        <dbReference type="ARBA" id="ARBA00023136"/>
    </source>
</evidence>
<keyword evidence="3" id="KW-1003">Cell membrane</keyword>
<keyword evidence="10" id="KW-1185">Reference proteome</keyword>
<dbReference type="SUPFAM" id="SSF161098">
    <property type="entry name" value="MetI-like"/>
    <property type="match status" value="1"/>
</dbReference>
<feature type="transmembrane region" description="Helical" evidence="7">
    <location>
        <begin position="14"/>
        <end position="36"/>
    </location>
</feature>
<feature type="transmembrane region" description="Helical" evidence="7">
    <location>
        <begin position="104"/>
        <end position="123"/>
    </location>
</feature>
<gene>
    <name evidence="9" type="ORF">OB236_23390</name>
</gene>
<evidence type="ECO:0000256" key="3">
    <source>
        <dbReference type="ARBA" id="ARBA00022475"/>
    </source>
</evidence>
<evidence type="ECO:0000256" key="2">
    <source>
        <dbReference type="ARBA" id="ARBA00022448"/>
    </source>
</evidence>
<keyword evidence="2 7" id="KW-0813">Transport</keyword>
<dbReference type="CDD" id="cd06261">
    <property type="entry name" value="TM_PBP2"/>
    <property type="match status" value="1"/>
</dbReference>
<protein>
    <submittedName>
        <fullName evidence="9">Carbohydrate ABC transporter permease</fullName>
    </submittedName>
</protein>